<name>A0A2W4Y7S7_9CYAN</name>
<reference evidence="1 2" key="2">
    <citation type="submission" date="2018-06" db="EMBL/GenBank/DDBJ databases">
        <title>Metagenomic assembly of (sub)arctic Cyanobacteria and their associated microbiome from non-axenic cultures.</title>
        <authorList>
            <person name="Baurain D."/>
        </authorList>
    </citation>
    <scope>NUCLEOTIDE SEQUENCE [LARGE SCALE GENOMIC DNA]</scope>
    <source>
        <strain evidence="1">ULC041bin1</strain>
    </source>
</reference>
<dbReference type="InterPro" id="IPR011856">
    <property type="entry name" value="tRNA_endonuc-like_dom_sf"/>
</dbReference>
<reference evidence="2" key="1">
    <citation type="submission" date="2018-04" db="EMBL/GenBank/DDBJ databases">
        <authorList>
            <person name="Cornet L."/>
        </authorList>
    </citation>
    <scope>NUCLEOTIDE SEQUENCE [LARGE SCALE GENOMIC DNA]</scope>
</reference>
<accession>A0A2W4Y7S7</accession>
<dbReference type="Gene3D" id="3.40.1350.10">
    <property type="match status" value="1"/>
</dbReference>
<dbReference type="EMBL" id="QBMN01000035">
    <property type="protein sequence ID" value="PZO43005.1"/>
    <property type="molecule type" value="Genomic_DNA"/>
</dbReference>
<dbReference type="AlphaFoldDB" id="A0A2W4Y7S7"/>
<gene>
    <name evidence="1" type="ORF">DCF17_07025</name>
</gene>
<proteinExistence type="predicted"/>
<sequence>MRTARIKRIGEKWDFLSEADLEDFVWENLLQLLQLQPLAKQHSSDDRNRFDILGLSQDKSLSIIELKLGIDDGIVSQLTRYHESAKNRNSFTESADSEKTISLIAIGNDFHKNSLIDAKYSHLKFRFLNYKINSFRGRLYFQLLDHLSGKKISACLIEASEIDSQECPPPSRTLRKLLGCCSDKDAATLLDIRSRILAFDHRIQEVSKQNSVALHRGKSLPVAEFKYDKEKEETFLYLFLPFQKSRGRRLISRIKAKIWLSGQNVTDIGFVFHPRMNPITHKEWIQGKKFCQEKTVIRAWIKHGVLSSEEDLKMPGKRRYLLGNYNWVTAEGGLALPAKKYEDHLKLYNILPKSATCQTVYDIADLALNEFAKKARS</sequence>
<evidence type="ECO:0000313" key="1">
    <source>
        <dbReference type="EMBL" id="PZO43005.1"/>
    </source>
</evidence>
<evidence type="ECO:0008006" key="3">
    <source>
        <dbReference type="Google" id="ProtNLM"/>
    </source>
</evidence>
<dbReference type="GO" id="GO:0003676">
    <property type="term" value="F:nucleic acid binding"/>
    <property type="evidence" value="ECO:0007669"/>
    <property type="project" value="InterPro"/>
</dbReference>
<protein>
    <recommendedName>
        <fullName evidence="3">DUF91 domain-containing protein</fullName>
    </recommendedName>
</protein>
<dbReference type="Proteomes" id="UP000249081">
    <property type="component" value="Unassembled WGS sequence"/>
</dbReference>
<comment type="caution">
    <text evidence="1">The sequence shown here is derived from an EMBL/GenBank/DDBJ whole genome shotgun (WGS) entry which is preliminary data.</text>
</comment>
<evidence type="ECO:0000313" key="2">
    <source>
        <dbReference type="Proteomes" id="UP000249081"/>
    </source>
</evidence>
<organism evidence="1 2">
    <name type="scientific">Shackletoniella antarctica</name>
    <dbReference type="NCBI Taxonomy" id="268115"/>
    <lineage>
        <taxon>Bacteria</taxon>
        <taxon>Bacillati</taxon>
        <taxon>Cyanobacteriota</taxon>
        <taxon>Cyanophyceae</taxon>
        <taxon>Oculatellales</taxon>
        <taxon>Oculatellaceae</taxon>
        <taxon>Shackletoniella</taxon>
    </lineage>
</organism>